<proteinExistence type="predicted"/>
<name>A0A2N6D026_9GAMM</name>
<reference evidence="1 2" key="1">
    <citation type="submission" date="2017-11" db="EMBL/GenBank/DDBJ databases">
        <title>Genome-resolved metagenomics identifies genetic mobility, metabolic interactions, and unexpected diversity in perchlorate-reducing communities.</title>
        <authorList>
            <person name="Barnum T.P."/>
            <person name="Figueroa I.A."/>
            <person name="Carlstrom C.I."/>
            <person name="Lucas L.N."/>
            <person name="Engelbrektson A.L."/>
            <person name="Coates J.D."/>
        </authorList>
    </citation>
    <scope>NUCLEOTIDE SEQUENCE [LARGE SCALE GENOMIC DNA]</scope>
    <source>
        <strain evidence="1">BM301</strain>
    </source>
</reference>
<evidence type="ECO:0008006" key="3">
    <source>
        <dbReference type="Google" id="ProtNLM"/>
    </source>
</evidence>
<evidence type="ECO:0000313" key="2">
    <source>
        <dbReference type="Proteomes" id="UP000235015"/>
    </source>
</evidence>
<evidence type="ECO:0000313" key="1">
    <source>
        <dbReference type="EMBL" id="PLX63020.1"/>
    </source>
</evidence>
<dbReference type="SUPFAM" id="SSF51126">
    <property type="entry name" value="Pectin lyase-like"/>
    <property type="match status" value="1"/>
</dbReference>
<dbReference type="Proteomes" id="UP000235015">
    <property type="component" value="Unassembled WGS sequence"/>
</dbReference>
<dbReference type="STRING" id="1111735.GCA_000428045_02857"/>
<dbReference type="EMBL" id="PKUN01000002">
    <property type="protein sequence ID" value="PLX63020.1"/>
    <property type="molecule type" value="Genomic_DNA"/>
</dbReference>
<gene>
    <name evidence="1" type="ORF">C0630_02330</name>
</gene>
<sequence>MTHAGTVQQPIMVRANRLGEAQLEFSMLEGFHVMAPYWVFENLIITGTCKNDSDCEHAFHVVGDAQGFVLRNSTIKDFNAHVKVNGSSGHYPDNGLIEHSNFYNQHARKTPNQVNLLNINSVDNWRVQSNLLADFMKSGGDKLSYGAFMKGNGRKGIFENNLVICEMNLTYSGKTQVALSFGGGGTGTAFCRDQSCETEHSEGIIKNNIILNCPTDVAIYLNKAAKTRIYHNALINTLGIDARFGSTSALIANNIIAGRIKDRDGATTIRQNNLIDIDCVQPGSYWPFSCAVDELYQAPYAGDFRLQKGSLILGRGITINKKMTDFCDNTADPQHPDLGPIQYSNGRSCLPLYRE</sequence>
<protein>
    <recommendedName>
        <fullName evidence="3">Right-handed parallel beta-helix repeat-containing protein</fullName>
    </recommendedName>
</protein>
<accession>A0A2N6D026</accession>
<dbReference type="InterPro" id="IPR011050">
    <property type="entry name" value="Pectin_lyase_fold/virulence"/>
</dbReference>
<organism evidence="1 2">
    <name type="scientific">Sedimenticola selenatireducens</name>
    <dbReference type="NCBI Taxonomy" id="191960"/>
    <lineage>
        <taxon>Bacteria</taxon>
        <taxon>Pseudomonadati</taxon>
        <taxon>Pseudomonadota</taxon>
        <taxon>Gammaproteobacteria</taxon>
        <taxon>Chromatiales</taxon>
        <taxon>Sedimenticolaceae</taxon>
        <taxon>Sedimenticola</taxon>
    </lineage>
</organism>
<comment type="caution">
    <text evidence="1">The sequence shown here is derived from an EMBL/GenBank/DDBJ whole genome shotgun (WGS) entry which is preliminary data.</text>
</comment>
<dbReference type="InterPro" id="IPR012334">
    <property type="entry name" value="Pectin_lyas_fold"/>
</dbReference>
<dbReference type="Gene3D" id="2.160.20.10">
    <property type="entry name" value="Single-stranded right-handed beta-helix, Pectin lyase-like"/>
    <property type="match status" value="1"/>
</dbReference>
<dbReference type="AlphaFoldDB" id="A0A2N6D026"/>